<evidence type="ECO:0000313" key="2">
    <source>
        <dbReference type="EMBL" id="SIS59041.1"/>
    </source>
</evidence>
<organism evidence="2 3">
    <name type="scientific">Thalassolituus maritimus</name>
    <dbReference type="NCBI Taxonomy" id="484498"/>
    <lineage>
        <taxon>Bacteria</taxon>
        <taxon>Pseudomonadati</taxon>
        <taxon>Pseudomonadota</taxon>
        <taxon>Gammaproteobacteria</taxon>
        <taxon>Oceanospirillales</taxon>
        <taxon>Oceanospirillaceae</taxon>
        <taxon>Thalassolituus</taxon>
    </lineage>
</organism>
<evidence type="ECO:0000259" key="1">
    <source>
        <dbReference type="Pfam" id="PF18796"/>
    </source>
</evidence>
<dbReference type="Proteomes" id="UP000185639">
    <property type="component" value="Unassembled WGS sequence"/>
</dbReference>
<keyword evidence="3" id="KW-1185">Reference proteome</keyword>
<dbReference type="NCBIfam" id="NF041907">
    <property type="entry name" value="CLCA_X"/>
    <property type="match status" value="1"/>
</dbReference>
<dbReference type="RefSeq" id="WP_076514518.1">
    <property type="nucleotide sequence ID" value="NZ_FTOH01000002.1"/>
</dbReference>
<proteinExistence type="predicted"/>
<dbReference type="AlphaFoldDB" id="A0A1N7KBS7"/>
<reference evidence="3" key="1">
    <citation type="submission" date="2017-01" db="EMBL/GenBank/DDBJ databases">
        <authorList>
            <person name="Varghese N."/>
            <person name="Submissions S."/>
        </authorList>
    </citation>
    <scope>NUCLEOTIDE SEQUENCE [LARGE SCALE GENOMIC DNA]</scope>
    <source>
        <strain evidence="3">DSM 24913</strain>
    </source>
</reference>
<dbReference type="STRING" id="484498.SAMN05421686_102414"/>
<accession>A0A1N7KBS7</accession>
<dbReference type="EMBL" id="FTOH01000002">
    <property type="protein sequence ID" value="SIS59041.1"/>
    <property type="molecule type" value="Genomic_DNA"/>
</dbReference>
<dbReference type="OrthoDB" id="343736at2"/>
<sequence>MKYPITRNGPLHRSLDEYISFREVRERFGFYAVKTGRWVTAEEQGQAAVHFYDALCDLMHILRVPEPVISLRGSIALHFGTGGRPGVAAHYSPQERAFALAKNAGPGSIAHEWFHAFDHYIAQQAFSDLPTNSFASPEWLNQKATPVAHPLNDLLFACFRAVILDPTGDAPSDLFSASAKADRSSGILYYSRPEEMTARAFEAFVQDAPIKNNFLVKGTIKSREAELGLYPSGPQRQRINQAFACYFSALGQALSPRSDQKR</sequence>
<protein>
    <recommendedName>
        <fullName evidence="1">Large polyvalent protein-associated domain-containing protein</fullName>
    </recommendedName>
</protein>
<dbReference type="Pfam" id="PF18796">
    <property type="entry name" value="LPD1"/>
    <property type="match status" value="1"/>
</dbReference>
<name>A0A1N7KBS7_9GAMM</name>
<gene>
    <name evidence="2" type="ORF">SAMN05421686_102414</name>
</gene>
<feature type="domain" description="Large polyvalent protein-associated" evidence="1">
    <location>
        <begin position="182"/>
        <end position="254"/>
    </location>
</feature>
<evidence type="ECO:0000313" key="3">
    <source>
        <dbReference type="Proteomes" id="UP000185639"/>
    </source>
</evidence>
<dbReference type="InterPro" id="IPR041047">
    <property type="entry name" value="LPD1"/>
</dbReference>